<name>A0A176QEG9_9MICO</name>
<dbReference type="InterPro" id="IPR005182">
    <property type="entry name" value="YdbS-like_PH"/>
</dbReference>
<protein>
    <recommendedName>
        <fullName evidence="2">YdbS-like PH domain-containing protein</fullName>
    </recommendedName>
</protein>
<evidence type="ECO:0000313" key="4">
    <source>
        <dbReference type="Proteomes" id="UP000076976"/>
    </source>
</evidence>
<keyword evidence="1" id="KW-1133">Transmembrane helix</keyword>
<accession>A0A176QEG9</accession>
<dbReference type="EMBL" id="LQZG01000002">
    <property type="protein sequence ID" value="OAB88086.1"/>
    <property type="molecule type" value="Genomic_DNA"/>
</dbReference>
<feature type="domain" description="YdbS-like PH" evidence="2">
    <location>
        <begin position="81"/>
        <end position="154"/>
    </location>
</feature>
<dbReference type="STRING" id="262209.AWH69_08835"/>
<gene>
    <name evidence="3" type="ORF">AWH69_08835</name>
</gene>
<dbReference type="RefSeq" id="WP_068274083.1">
    <property type="nucleotide sequence ID" value="NZ_LQZG01000002.1"/>
</dbReference>
<keyword evidence="1" id="KW-0472">Membrane</keyword>
<comment type="caution">
    <text evidence="3">The sequence shown here is derived from an EMBL/GenBank/DDBJ whole genome shotgun (WGS) entry which is preliminary data.</text>
</comment>
<keyword evidence="4" id="KW-1185">Reference proteome</keyword>
<dbReference type="PANTHER" id="PTHR34473">
    <property type="entry name" value="UPF0699 TRANSMEMBRANE PROTEIN YDBS"/>
    <property type="match status" value="1"/>
</dbReference>
<dbReference type="Proteomes" id="UP000076976">
    <property type="component" value="Unassembled WGS sequence"/>
</dbReference>
<reference evidence="3 4" key="1">
    <citation type="submission" date="2016-01" db="EMBL/GenBank/DDBJ databases">
        <title>Janibacter melonis strain CD11_4 genome sequencing and assembly.</title>
        <authorList>
            <person name="Nair G.R."/>
            <person name="Kaur G."/>
            <person name="Chander A.M."/>
            <person name="Mayilraj S."/>
        </authorList>
    </citation>
    <scope>NUCLEOTIDE SEQUENCE [LARGE SCALE GENOMIC DNA]</scope>
    <source>
        <strain evidence="3 4">CD11-4</strain>
    </source>
</reference>
<evidence type="ECO:0000313" key="3">
    <source>
        <dbReference type="EMBL" id="OAB88086.1"/>
    </source>
</evidence>
<dbReference type="PANTHER" id="PTHR34473:SF3">
    <property type="entry name" value="TRANSMEMBRANE PROTEIN-RELATED"/>
    <property type="match status" value="1"/>
</dbReference>
<evidence type="ECO:0000256" key="1">
    <source>
        <dbReference type="SAM" id="Phobius"/>
    </source>
</evidence>
<proteinExistence type="predicted"/>
<dbReference type="AlphaFoldDB" id="A0A176QEG9"/>
<dbReference type="Pfam" id="PF03703">
    <property type="entry name" value="bPH_2"/>
    <property type="match status" value="1"/>
</dbReference>
<feature type="transmembrane region" description="Helical" evidence="1">
    <location>
        <begin position="55"/>
        <end position="73"/>
    </location>
</feature>
<evidence type="ECO:0000259" key="2">
    <source>
        <dbReference type="Pfam" id="PF03703"/>
    </source>
</evidence>
<organism evidence="3 4">
    <name type="scientific">Janibacter melonis</name>
    <dbReference type="NCBI Taxonomy" id="262209"/>
    <lineage>
        <taxon>Bacteria</taxon>
        <taxon>Bacillati</taxon>
        <taxon>Actinomycetota</taxon>
        <taxon>Actinomycetes</taxon>
        <taxon>Micrococcales</taxon>
        <taxon>Intrasporangiaceae</taxon>
        <taxon>Janibacter</taxon>
    </lineage>
</organism>
<keyword evidence="1" id="KW-0812">Transmembrane</keyword>
<sequence>MTEQPPALDLYDDGAVRWAWVDPGLAGVRRVATSVVLAPLTLAAVVVAATVWRWAAVPAVVLLLLWAWAWWLVGRQVSAMSYAELPDELVIRKGRIFRTLVTIPYGRIQYVDVEAGPLLRRAGLAEVEVHTANPQSAGSIPGLPEPVAHQLRESLSSLGESRRAGL</sequence>